<protein>
    <submittedName>
        <fullName evidence="2">Uncharacterized protein</fullName>
    </submittedName>
</protein>
<dbReference type="EMBL" id="DXCQ01000002">
    <property type="protein sequence ID" value="HIY96106.1"/>
    <property type="molecule type" value="Genomic_DNA"/>
</dbReference>
<dbReference type="Proteomes" id="UP000886750">
    <property type="component" value="Unassembled WGS sequence"/>
</dbReference>
<evidence type="ECO:0000313" key="3">
    <source>
        <dbReference type="Proteomes" id="UP000886750"/>
    </source>
</evidence>
<reference evidence="2" key="1">
    <citation type="journal article" date="2021" name="PeerJ">
        <title>Extensive microbial diversity within the chicken gut microbiome revealed by metagenomics and culture.</title>
        <authorList>
            <person name="Gilroy R."/>
            <person name="Ravi A."/>
            <person name="Getino M."/>
            <person name="Pursley I."/>
            <person name="Horton D.L."/>
            <person name="Alikhan N.F."/>
            <person name="Baker D."/>
            <person name="Gharbi K."/>
            <person name="Hall N."/>
            <person name="Watson M."/>
            <person name="Adriaenssens E.M."/>
            <person name="Foster-Nyarko E."/>
            <person name="Jarju S."/>
            <person name="Secka A."/>
            <person name="Antonio M."/>
            <person name="Oren A."/>
            <person name="Chaudhuri R.R."/>
            <person name="La Ragione R."/>
            <person name="Hildebrand F."/>
            <person name="Pallen M.J."/>
        </authorList>
    </citation>
    <scope>NUCLEOTIDE SEQUENCE</scope>
    <source>
        <strain evidence="2">1345</strain>
    </source>
</reference>
<reference evidence="2" key="2">
    <citation type="submission" date="2021-04" db="EMBL/GenBank/DDBJ databases">
        <authorList>
            <person name="Gilroy R."/>
        </authorList>
    </citation>
    <scope>NUCLEOTIDE SEQUENCE</scope>
    <source>
        <strain evidence="2">1345</strain>
    </source>
</reference>
<comment type="caution">
    <text evidence="2">The sequence shown here is derived from an EMBL/GenBank/DDBJ whole genome shotgun (WGS) entry which is preliminary data.</text>
</comment>
<organism evidence="2 3">
    <name type="scientific">Candidatus Borkfalkia excrementigallinarum</name>
    <dbReference type="NCBI Taxonomy" id="2838506"/>
    <lineage>
        <taxon>Bacteria</taxon>
        <taxon>Bacillati</taxon>
        <taxon>Bacillota</taxon>
        <taxon>Clostridia</taxon>
        <taxon>Christensenellales</taxon>
        <taxon>Christensenellaceae</taxon>
        <taxon>Candidatus Borkfalkia</taxon>
    </lineage>
</organism>
<feature type="signal peptide" evidence="1">
    <location>
        <begin position="1"/>
        <end position="25"/>
    </location>
</feature>
<keyword evidence="1" id="KW-0732">Signal</keyword>
<evidence type="ECO:0000313" key="2">
    <source>
        <dbReference type="EMBL" id="HIY96106.1"/>
    </source>
</evidence>
<gene>
    <name evidence="2" type="ORF">H9729_00280</name>
</gene>
<accession>A0A9D2CS00</accession>
<dbReference type="PROSITE" id="PS51257">
    <property type="entry name" value="PROKAR_LIPOPROTEIN"/>
    <property type="match status" value="1"/>
</dbReference>
<proteinExistence type="predicted"/>
<evidence type="ECO:0000256" key="1">
    <source>
        <dbReference type="SAM" id="SignalP"/>
    </source>
</evidence>
<name>A0A9D2CS00_9FIRM</name>
<dbReference type="AlphaFoldDB" id="A0A9D2CS00"/>
<feature type="chain" id="PRO_5038670645" evidence="1">
    <location>
        <begin position="26"/>
        <end position="797"/>
    </location>
</feature>
<sequence length="797" mass="85779">MKRKFTWITALSVLLALFVGLGIFAACDKGGGSEAKPSEYVDGVNCYYGDGNDVHIQGWYGSLSDSLFTVEEADDGSTHMHYYGDAAWRDFRFSIDGEYSDFSWLNITMKRGETAVVAFVKIVNPIREEYDNPNVLGADVYFDLTEEYVTYSFQIPSVSRQIMDIADIVCLFPDPGTTGTYGDIYVKDAWFSKEQPEGSTWMNNTDTSNDVGWTAESWTGYSIRSAEDAELRLSFSNPAEWAGAFRPIDLADATDVPEGKLPNKLTFVFSSDAYNGEEDTIENIVFAFRGDEASWNEGGWWNYYEQRLYVYNKGDVSADSDGNITLEIPIGAALEAMAGQYEKQLLLGLNIESCPEYSNYDGKGQMTIKSVTLSYEEGFEAPEPELPAELDWGVVESGEAYYRITERDGVTNVAYENVPNTLWANLYANVPSGTAATVELQLRNNGENTVTYRLDCGSTEGAVGTIEPGETKTVKTVPNGAYNVINFFVDGGVAGTASETYSGNLDILSVTFSGESSGSGLSWSGTGYTVAEKDGTVNVTYANMNPTGWTPLAAEVPSDLAANSTVTVQVRNNGTETVKYKYSLDKSGAAVAEVFGTIAGGATETLTLTAEGGYTTICLFFDCCYDPAADTGIKESYSGDLDILSVTFSGGAAEPGPGEGTPVSVTWATSDPAFGIVPGEDGTAVNYTGVNGWQNINFDIALSGGQTSISLTLKNNSDHTVKLKLSAQPQDWSAQIGADSDPTCAWAEVEAGATQTLTLIFTAEQAAQVAHVLLMVDCWDNGTAYSGSLLLQSVTVA</sequence>